<dbReference type="Proteomes" id="UP000271974">
    <property type="component" value="Unassembled WGS sequence"/>
</dbReference>
<evidence type="ECO:0000259" key="2">
    <source>
        <dbReference type="Pfam" id="PF02931"/>
    </source>
</evidence>
<comment type="caution">
    <text evidence="3">The sequence shown here is derived from an EMBL/GenBank/DDBJ whole genome shotgun (WGS) entry which is preliminary data.</text>
</comment>
<evidence type="ECO:0000313" key="4">
    <source>
        <dbReference type="Proteomes" id="UP000271974"/>
    </source>
</evidence>
<dbReference type="Gene3D" id="2.70.170.10">
    <property type="entry name" value="Neurotransmitter-gated ion-channel ligand-binding domain"/>
    <property type="match status" value="1"/>
</dbReference>
<protein>
    <recommendedName>
        <fullName evidence="2">Neurotransmitter-gated ion-channel ligand-binding domain-containing protein</fullName>
    </recommendedName>
</protein>
<dbReference type="InterPro" id="IPR036734">
    <property type="entry name" value="Neur_chan_lig-bd_sf"/>
</dbReference>
<dbReference type="InterPro" id="IPR006201">
    <property type="entry name" value="Neur_channel"/>
</dbReference>
<dbReference type="SUPFAM" id="SSF63712">
    <property type="entry name" value="Nicotinic receptor ligand binding domain-like"/>
    <property type="match status" value="1"/>
</dbReference>
<sequence length="290" mass="32667">MEVGGSTTEQFVPHPPPNHPEKATWCQLGEKSDHLTQQTSSDVRNVICIVAGLETSASSRFGPVISRLRKKSDPDVMPFAKEGGPLEVSLTLNIINIASVNPKRGEVEVLVWQAMSWRNSDLAWWPPDHKNVTSVRIHPKYLWTPDITIFNNARATEEVTPPIASVDSDGTVTLLPSLRIRVLCDLSDMTLNRFLDEQMAICEIRMGSWTYGADILTLVKPESENLGTSSYSQGSEFNLLDVRAKKNVFYYPCCDEPYEDLKFFFTFSRKRQVNTWSADGGLLHEKIRYG</sequence>
<keyword evidence="4" id="KW-1185">Reference proteome</keyword>
<dbReference type="GO" id="GO:0005230">
    <property type="term" value="F:extracellular ligand-gated monoatomic ion channel activity"/>
    <property type="evidence" value="ECO:0007669"/>
    <property type="project" value="InterPro"/>
</dbReference>
<dbReference type="STRING" id="188477.A0A3S1C3U0"/>
<dbReference type="Pfam" id="PF02931">
    <property type="entry name" value="Neur_chan_LBD"/>
    <property type="match status" value="1"/>
</dbReference>
<organism evidence="3 4">
    <name type="scientific">Elysia chlorotica</name>
    <name type="common">Eastern emerald elysia</name>
    <name type="synonym">Sea slug</name>
    <dbReference type="NCBI Taxonomy" id="188477"/>
    <lineage>
        <taxon>Eukaryota</taxon>
        <taxon>Metazoa</taxon>
        <taxon>Spiralia</taxon>
        <taxon>Lophotrochozoa</taxon>
        <taxon>Mollusca</taxon>
        <taxon>Gastropoda</taxon>
        <taxon>Heterobranchia</taxon>
        <taxon>Euthyneura</taxon>
        <taxon>Panpulmonata</taxon>
        <taxon>Sacoglossa</taxon>
        <taxon>Placobranchoidea</taxon>
        <taxon>Plakobranchidae</taxon>
        <taxon>Elysia</taxon>
    </lineage>
</organism>
<dbReference type="GO" id="GO:0004888">
    <property type="term" value="F:transmembrane signaling receptor activity"/>
    <property type="evidence" value="ECO:0007669"/>
    <property type="project" value="InterPro"/>
</dbReference>
<evidence type="ECO:0000256" key="1">
    <source>
        <dbReference type="SAM" id="MobiDB-lite"/>
    </source>
</evidence>
<feature type="domain" description="Neurotransmitter-gated ion-channel ligand-binding" evidence="2">
    <location>
        <begin position="65"/>
        <end position="270"/>
    </location>
</feature>
<dbReference type="GO" id="GO:0016020">
    <property type="term" value="C:membrane"/>
    <property type="evidence" value="ECO:0007669"/>
    <property type="project" value="InterPro"/>
</dbReference>
<gene>
    <name evidence="3" type="ORF">EGW08_009997</name>
</gene>
<feature type="region of interest" description="Disordered" evidence="1">
    <location>
        <begin position="1"/>
        <end position="20"/>
    </location>
</feature>
<dbReference type="OrthoDB" id="410315at2759"/>
<dbReference type="EMBL" id="RQTK01000296">
    <property type="protein sequence ID" value="RUS82221.1"/>
    <property type="molecule type" value="Genomic_DNA"/>
</dbReference>
<evidence type="ECO:0000313" key="3">
    <source>
        <dbReference type="EMBL" id="RUS82221.1"/>
    </source>
</evidence>
<feature type="compositionally biased region" description="Polar residues" evidence="1">
    <location>
        <begin position="1"/>
        <end position="10"/>
    </location>
</feature>
<dbReference type="AlphaFoldDB" id="A0A3S1C3U0"/>
<proteinExistence type="predicted"/>
<dbReference type="PANTHER" id="PTHR18945">
    <property type="entry name" value="NEUROTRANSMITTER GATED ION CHANNEL"/>
    <property type="match status" value="1"/>
</dbReference>
<dbReference type="InterPro" id="IPR006202">
    <property type="entry name" value="Neur_chan_lig-bd"/>
</dbReference>
<name>A0A3S1C3U0_ELYCH</name>
<accession>A0A3S1C3U0</accession>
<reference evidence="3 4" key="1">
    <citation type="submission" date="2019-01" db="EMBL/GenBank/DDBJ databases">
        <title>A draft genome assembly of the solar-powered sea slug Elysia chlorotica.</title>
        <authorList>
            <person name="Cai H."/>
            <person name="Li Q."/>
            <person name="Fang X."/>
            <person name="Li J."/>
            <person name="Curtis N.E."/>
            <person name="Altenburger A."/>
            <person name="Shibata T."/>
            <person name="Feng M."/>
            <person name="Maeda T."/>
            <person name="Schwartz J.A."/>
            <person name="Shigenobu S."/>
            <person name="Lundholm N."/>
            <person name="Nishiyama T."/>
            <person name="Yang H."/>
            <person name="Hasebe M."/>
            <person name="Li S."/>
            <person name="Pierce S.K."/>
            <person name="Wang J."/>
        </authorList>
    </citation>
    <scope>NUCLEOTIDE SEQUENCE [LARGE SCALE GENOMIC DNA]</scope>
    <source>
        <strain evidence="3">EC2010</strain>
        <tissue evidence="3">Whole organism of an adult</tissue>
    </source>
</reference>